<dbReference type="InterPro" id="IPR015424">
    <property type="entry name" value="PyrdxlP-dep_Trfase"/>
</dbReference>
<dbReference type="Pfam" id="PF00155">
    <property type="entry name" value="Aminotran_1_2"/>
    <property type="match status" value="1"/>
</dbReference>
<dbReference type="Gene3D" id="3.40.640.10">
    <property type="entry name" value="Type I PLP-dependent aspartate aminotransferase-like (Major domain)"/>
    <property type="match status" value="1"/>
</dbReference>
<dbReference type="CDD" id="cd00609">
    <property type="entry name" value="AAT_like"/>
    <property type="match status" value="1"/>
</dbReference>
<keyword evidence="6" id="KW-1185">Reference proteome</keyword>
<feature type="chain" id="PRO_5046496184" evidence="3">
    <location>
        <begin position="21"/>
        <end position="477"/>
    </location>
</feature>
<evidence type="ECO:0000256" key="3">
    <source>
        <dbReference type="SAM" id="SignalP"/>
    </source>
</evidence>
<organism evidence="5 6">
    <name type="scientific">Aspergillus pseudocaelatus</name>
    <dbReference type="NCBI Taxonomy" id="1825620"/>
    <lineage>
        <taxon>Eukaryota</taxon>
        <taxon>Fungi</taxon>
        <taxon>Dikarya</taxon>
        <taxon>Ascomycota</taxon>
        <taxon>Pezizomycotina</taxon>
        <taxon>Eurotiomycetes</taxon>
        <taxon>Eurotiomycetidae</taxon>
        <taxon>Eurotiales</taxon>
        <taxon>Aspergillaceae</taxon>
        <taxon>Aspergillus</taxon>
        <taxon>Aspergillus subgen. Circumdati</taxon>
    </lineage>
</organism>
<dbReference type="SUPFAM" id="SSF53383">
    <property type="entry name" value="PLP-dependent transferases"/>
    <property type="match status" value="1"/>
</dbReference>
<dbReference type="EMBL" id="ML735695">
    <property type="protein sequence ID" value="KAE8422248.1"/>
    <property type="molecule type" value="Genomic_DNA"/>
</dbReference>
<feature type="signal peptide" evidence="3">
    <location>
        <begin position="1"/>
        <end position="20"/>
    </location>
</feature>
<evidence type="ECO:0000259" key="4">
    <source>
        <dbReference type="Pfam" id="PF00155"/>
    </source>
</evidence>
<sequence>MWILNQLLLVISIGFVYVEAVDLIQDYLSPRASQAIINGTGWRTLNQTVLSKPYDPKAHPRGIINLGLAENWLIQDKLKEYLQHNFTIDPLSHLTYGQGAAASPTLRKALAGFFTTHFKPNQPISEYDFIVASGVTSLIDSLTWCICSDNEAIIIPRPLYNGFPTDMRLRSNGTLLPASFMRDNETVSLEDAFNPTSLNRSLEKTLEESNRHSGKAVRGVVIANPHNPLGRCYSKEALMTLASFCGRHRIHFISDEIYANSVFPDENLFTSVLSLNLSGIIDPNLVHVMYGMSKDFGASGLRLGALHSRNQNLIQAAAGVNLFSWPSYLAQDMWARLLQNETKTNELLSQNRNLLNQTYSNVTSWLDRRNITYFRGGNAGLFVWARVLNVSESIGPQKYNDMVTCFLETCRCHGVNIGDGRNFLAEGGFGWFRITFSYPFKMLECGLKRLGQVLDKMKDGECVRNETCAGVNITLCE</sequence>
<keyword evidence="2" id="KW-0663">Pyridoxal phosphate</keyword>
<dbReference type="PANTHER" id="PTHR43795:SF39">
    <property type="entry name" value="AMINOTRANSFERASE CLASS I_CLASSII DOMAIN-CONTAINING PROTEIN"/>
    <property type="match status" value="1"/>
</dbReference>
<evidence type="ECO:0000256" key="2">
    <source>
        <dbReference type="ARBA" id="ARBA00022898"/>
    </source>
</evidence>
<dbReference type="PRINTS" id="PR00753">
    <property type="entry name" value="ACCSYNTHASE"/>
</dbReference>
<evidence type="ECO:0000313" key="5">
    <source>
        <dbReference type="EMBL" id="KAE8422248.1"/>
    </source>
</evidence>
<proteinExistence type="inferred from homology"/>
<evidence type="ECO:0000313" key="6">
    <source>
        <dbReference type="Proteomes" id="UP000325395"/>
    </source>
</evidence>
<dbReference type="InterPro" id="IPR004838">
    <property type="entry name" value="NHTrfase_class1_PyrdxlP-BS"/>
</dbReference>
<evidence type="ECO:0000256" key="1">
    <source>
        <dbReference type="ARBA" id="ARBA00007441"/>
    </source>
</evidence>
<keyword evidence="5" id="KW-0808">Transferase</keyword>
<gene>
    <name evidence="5" type="ORF">BDV36DRAFT_291429</name>
</gene>
<dbReference type="InterPro" id="IPR015422">
    <property type="entry name" value="PyrdxlP-dep_Trfase_small"/>
</dbReference>
<keyword evidence="3" id="KW-0732">Signal</keyword>
<dbReference type="InterPro" id="IPR050478">
    <property type="entry name" value="Ethylene_sulfur-biosynth"/>
</dbReference>
<feature type="domain" description="Aminotransferase class I/classII large" evidence="4">
    <location>
        <begin position="102"/>
        <end position="444"/>
    </location>
</feature>
<dbReference type="InterPro" id="IPR004839">
    <property type="entry name" value="Aminotransferase_I/II_large"/>
</dbReference>
<reference evidence="5 6" key="1">
    <citation type="submission" date="2019-04" db="EMBL/GenBank/DDBJ databases">
        <authorList>
            <consortium name="DOE Joint Genome Institute"/>
            <person name="Mondo S."/>
            <person name="Kjaerbolling I."/>
            <person name="Vesth T."/>
            <person name="Frisvad J.C."/>
            <person name="Nybo J.L."/>
            <person name="Theobald S."/>
            <person name="Kildgaard S."/>
            <person name="Isbrandt T."/>
            <person name="Kuo A."/>
            <person name="Sato A."/>
            <person name="Lyhne E.K."/>
            <person name="Kogle M.E."/>
            <person name="Wiebenga A."/>
            <person name="Kun R.S."/>
            <person name="Lubbers R.J."/>
            <person name="Makela M.R."/>
            <person name="Barry K."/>
            <person name="Chovatia M."/>
            <person name="Clum A."/>
            <person name="Daum C."/>
            <person name="Haridas S."/>
            <person name="He G."/>
            <person name="LaButti K."/>
            <person name="Lipzen A."/>
            <person name="Riley R."/>
            <person name="Salamov A."/>
            <person name="Simmons B.A."/>
            <person name="Magnuson J.K."/>
            <person name="Henrissat B."/>
            <person name="Mortensen U.H."/>
            <person name="Larsen T.O."/>
            <person name="Devries R.P."/>
            <person name="Grigoriev I.V."/>
            <person name="Machida M."/>
            <person name="Baker S.E."/>
            <person name="Andersen M.R."/>
            <person name="Cantor M.N."/>
            <person name="Hua S.X."/>
        </authorList>
    </citation>
    <scope>NUCLEOTIDE SEQUENCE [LARGE SCALE GENOMIC DNA]</scope>
    <source>
        <strain evidence="5 6">CBS 117616</strain>
    </source>
</reference>
<protein>
    <submittedName>
        <fullName evidence="5">Pyridoxal phosphate-dependent transferase</fullName>
    </submittedName>
</protein>
<dbReference type="InterPro" id="IPR015421">
    <property type="entry name" value="PyrdxlP-dep_Trfase_major"/>
</dbReference>
<comment type="similarity">
    <text evidence="1">Belongs to the class-I pyridoxal-phosphate-dependent aminotransferase family.</text>
</comment>
<dbReference type="Gene3D" id="3.90.1150.10">
    <property type="entry name" value="Aspartate Aminotransferase, domain 1"/>
    <property type="match status" value="1"/>
</dbReference>
<name>A0ABQ6WYT8_9EURO</name>
<dbReference type="PROSITE" id="PS00105">
    <property type="entry name" value="AA_TRANSFER_CLASS_1"/>
    <property type="match status" value="1"/>
</dbReference>
<accession>A0ABQ6WYT8</accession>
<dbReference type="Proteomes" id="UP000325395">
    <property type="component" value="Unassembled WGS sequence"/>
</dbReference>
<dbReference type="GO" id="GO:0016740">
    <property type="term" value="F:transferase activity"/>
    <property type="evidence" value="ECO:0007669"/>
    <property type="project" value="UniProtKB-KW"/>
</dbReference>
<dbReference type="PANTHER" id="PTHR43795">
    <property type="entry name" value="BIFUNCTIONAL ASPARTATE AMINOTRANSFERASE AND GLUTAMATE/ASPARTATE-PREPHENATE AMINOTRANSFERASE-RELATED"/>
    <property type="match status" value="1"/>
</dbReference>